<dbReference type="GeneID" id="36511276"/>
<dbReference type="SUPFAM" id="SSF50346">
    <property type="entry name" value="PRC-barrel domain"/>
    <property type="match status" value="1"/>
</dbReference>
<evidence type="ECO:0000313" key="3">
    <source>
        <dbReference type="Proteomes" id="UP000244727"/>
    </source>
</evidence>
<dbReference type="Pfam" id="PF05239">
    <property type="entry name" value="PRC"/>
    <property type="match status" value="1"/>
</dbReference>
<dbReference type="EMBL" id="CP028858">
    <property type="protein sequence ID" value="AWB26600.1"/>
    <property type="molecule type" value="Genomic_DNA"/>
</dbReference>
<keyword evidence="3" id="KW-1185">Reference proteome</keyword>
<gene>
    <name evidence="2" type="ORF">HARCEL1_02175</name>
</gene>
<dbReference type="RefSeq" id="WP_108380969.1">
    <property type="nucleotide sequence ID" value="NZ_CP028858.1"/>
</dbReference>
<proteinExistence type="predicted"/>
<dbReference type="InterPro" id="IPR027275">
    <property type="entry name" value="PRC-brl_dom"/>
</dbReference>
<organism evidence="2 3">
    <name type="scientific">Halococcoides cellulosivorans</name>
    <dbReference type="NCBI Taxonomy" id="1679096"/>
    <lineage>
        <taxon>Archaea</taxon>
        <taxon>Methanobacteriati</taxon>
        <taxon>Methanobacteriota</taxon>
        <taxon>Stenosarchaea group</taxon>
        <taxon>Halobacteria</taxon>
        <taxon>Halobacteriales</taxon>
        <taxon>Haloarculaceae</taxon>
        <taxon>Halococcoides</taxon>
    </lineage>
</organism>
<evidence type="ECO:0000259" key="1">
    <source>
        <dbReference type="Pfam" id="PF05239"/>
    </source>
</evidence>
<evidence type="ECO:0000313" key="2">
    <source>
        <dbReference type="EMBL" id="AWB26600.1"/>
    </source>
</evidence>
<sequence>MPDILAENLSGKTVMGSDGVELGTLYNITMDLESGELHDLLIDPAPETGDLGMARDEEGHFRVPIGLVQSVSDHMIIER</sequence>
<protein>
    <submittedName>
        <fullName evidence="2">Photosystem reaction center subunit H</fullName>
    </submittedName>
</protein>
<dbReference type="Gene3D" id="2.30.30.240">
    <property type="entry name" value="PRC-barrel domain"/>
    <property type="match status" value="1"/>
</dbReference>
<dbReference type="InterPro" id="IPR011033">
    <property type="entry name" value="PRC_barrel-like_sf"/>
</dbReference>
<dbReference type="PANTHER" id="PTHR38137">
    <property type="entry name" value="PRC-BARREL DOMAIN PROTEIN"/>
    <property type="match status" value="1"/>
</dbReference>
<dbReference type="AlphaFoldDB" id="A0A2R4WYJ1"/>
<dbReference type="Proteomes" id="UP000244727">
    <property type="component" value="Chromosome"/>
</dbReference>
<dbReference type="KEGG" id="harc:HARCEL1_02175"/>
<feature type="domain" description="PRC-barrel" evidence="1">
    <location>
        <begin position="3"/>
        <end position="78"/>
    </location>
</feature>
<name>A0A2R4WYJ1_9EURY</name>
<accession>A0A2R4WYJ1</accession>
<reference evidence="2 3" key="1">
    <citation type="submission" date="2018-04" db="EMBL/GenBank/DDBJ databases">
        <title>Halococcoides cellulosivorans gen. nov., sp. nov., an extremely halophilic cellulose-utilizing haloarchaeon from hypersaline lakes.</title>
        <authorList>
            <person name="Sorokin D.Y."/>
            <person name="Toshchakov S.V."/>
            <person name="Samarov N.I."/>
            <person name="Korzhenkov A."/>
            <person name="Kublanov I.V."/>
        </authorList>
    </citation>
    <scope>NUCLEOTIDE SEQUENCE [LARGE SCALE GENOMIC DNA]</scope>
    <source>
        <strain evidence="2 3">HArcel1</strain>
    </source>
</reference>
<dbReference type="PANTHER" id="PTHR38137:SF2">
    <property type="entry name" value="PRC-BARREL DOMAIN-CONTAINING PROTEIN"/>
    <property type="match status" value="1"/>
</dbReference>